<feature type="signal peptide" evidence="5">
    <location>
        <begin position="1"/>
        <end position="26"/>
    </location>
</feature>
<organism evidence="7 8">
    <name type="scientific">Candidatus Egerieimonas intestinavium</name>
    <dbReference type="NCBI Taxonomy" id="2840777"/>
    <lineage>
        <taxon>Bacteria</taxon>
        <taxon>Bacillati</taxon>
        <taxon>Bacillota</taxon>
        <taxon>Clostridia</taxon>
        <taxon>Lachnospirales</taxon>
        <taxon>Lachnospiraceae</taxon>
        <taxon>Lachnospiraceae incertae sedis</taxon>
        <taxon>Candidatus Egerieimonas</taxon>
    </lineage>
</organism>
<evidence type="ECO:0000259" key="6">
    <source>
        <dbReference type="Pfam" id="PF00496"/>
    </source>
</evidence>
<dbReference type="InterPro" id="IPR030678">
    <property type="entry name" value="Peptide/Ni-bd"/>
</dbReference>
<dbReference type="PIRSF" id="PIRSF002741">
    <property type="entry name" value="MppA"/>
    <property type="match status" value="1"/>
</dbReference>
<dbReference type="PROSITE" id="PS51257">
    <property type="entry name" value="PROKAR_LIPOPROTEIN"/>
    <property type="match status" value="1"/>
</dbReference>
<dbReference type="AlphaFoldDB" id="A0A9D1EIN0"/>
<accession>A0A9D1EIN0</accession>
<dbReference type="GO" id="GO:0042597">
    <property type="term" value="C:periplasmic space"/>
    <property type="evidence" value="ECO:0007669"/>
    <property type="project" value="UniProtKB-ARBA"/>
</dbReference>
<feature type="region of interest" description="Disordered" evidence="4">
    <location>
        <begin position="32"/>
        <end position="58"/>
    </location>
</feature>
<proteinExistence type="inferred from homology"/>
<evidence type="ECO:0000256" key="2">
    <source>
        <dbReference type="ARBA" id="ARBA00022448"/>
    </source>
</evidence>
<dbReference type="Gene3D" id="3.40.190.10">
    <property type="entry name" value="Periplasmic binding protein-like II"/>
    <property type="match status" value="1"/>
</dbReference>
<dbReference type="GO" id="GO:0043190">
    <property type="term" value="C:ATP-binding cassette (ABC) transporter complex"/>
    <property type="evidence" value="ECO:0007669"/>
    <property type="project" value="InterPro"/>
</dbReference>
<dbReference type="SUPFAM" id="SSF53850">
    <property type="entry name" value="Periplasmic binding protein-like II"/>
    <property type="match status" value="1"/>
</dbReference>
<evidence type="ECO:0000256" key="1">
    <source>
        <dbReference type="ARBA" id="ARBA00005695"/>
    </source>
</evidence>
<gene>
    <name evidence="7" type="ORF">IAB98_04535</name>
</gene>
<evidence type="ECO:0000313" key="8">
    <source>
        <dbReference type="Proteomes" id="UP000886841"/>
    </source>
</evidence>
<dbReference type="Gene3D" id="3.10.105.10">
    <property type="entry name" value="Dipeptide-binding Protein, Domain 3"/>
    <property type="match status" value="1"/>
</dbReference>
<dbReference type="InterPro" id="IPR000914">
    <property type="entry name" value="SBP_5_dom"/>
</dbReference>
<reference evidence="7" key="2">
    <citation type="journal article" date="2021" name="PeerJ">
        <title>Extensive microbial diversity within the chicken gut microbiome revealed by metagenomics and culture.</title>
        <authorList>
            <person name="Gilroy R."/>
            <person name="Ravi A."/>
            <person name="Getino M."/>
            <person name="Pursley I."/>
            <person name="Horton D.L."/>
            <person name="Alikhan N.F."/>
            <person name="Baker D."/>
            <person name="Gharbi K."/>
            <person name="Hall N."/>
            <person name="Watson M."/>
            <person name="Adriaenssens E.M."/>
            <person name="Foster-Nyarko E."/>
            <person name="Jarju S."/>
            <person name="Secka A."/>
            <person name="Antonio M."/>
            <person name="Oren A."/>
            <person name="Chaudhuri R.R."/>
            <person name="La Ragione R."/>
            <person name="Hildebrand F."/>
            <person name="Pallen M.J."/>
        </authorList>
    </citation>
    <scope>NUCLEOTIDE SEQUENCE</scope>
    <source>
        <strain evidence="7">ChiSxjej1B13-7041</strain>
    </source>
</reference>
<dbReference type="CDD" id="cd00995">
    <property type="entry name" value="PBP2_NikA_DppA_OppA_like"/>
    <property type="match status" value="1"/>
</dbReference>
<dbReference type="Proteomes" id="UP000886841">
    <property type="component" value="Unassembled WGS sequence"/>
</dbReference>
<evidence type="ECO:0000256" key="5">
    <source>
        <dbReference type="SAM" id="SignalP"/>
    </source>
</evidence>
<reference evidence="7" key="1">
    <citation type="submission" date="2020-10" db="EMBL/GenBank/DDBJ databases">
        <authorList>
            <person name="Gilroy R."/>
        </authorList>
    </citation>
    <scope>NUCLEOTIDE SEQUENCE</scope>
    <source>
        <strain evidence="7">ChiSxjej1B13-7041</strain>
    </source>
</reference>
<comment type="similarity">
    <text evidence="1">Belongs to the bacterial solute-binding protein 5 family.</text>
</comment>
<dbReference type="PANTHER" id="PTHR30290">
    <property type="entry name" value="PERIPLASMIC BINDING COMPONENT OF ABC TRANSPORTER"/>
    <property type="match status" value="1"/>
</dbReference>
<dbReference type="GO" id="GO:1904680">
    <property type="term" value="F:peptide transmembrane transporter activity"/>
    <property type="evidence" value="ECO:0007669"/>
    <property type="project" value="TreeGrafter"/>
</dbReference>
<dbReference type="GO" id="GO:0015833">
    <property type="term" value="P:peptide transport"/>
    <property type="evidence" value="ECO:0007669"/>
    <property type="project" value="TreeGrafter"/>
</dbReference>
<name>A0A9D1EIN0_9FIRM</name>
<comment type="caution">
    <text evidence="7">The sequence shown here is derived from an EMBL/GenBank/DDBJ whole genome shotgun (WGS) entry which is preliminary data.</text>
</comment>
<feature type="domain" description="Solute-binding protein family 5" evidence="6">
    <location>
        <begin position="101"/>
        <end position="469"/>
    </location>
</feature>
<sequence>MKNLGMKKSMKRVGALAMTFMLLFTAGCGSSEQPSGSGDASTEKEETGSQTGAGGGNSTVTMAIISGGDTFNPLAADTNGDDYMQLLIWDRPFITKLDGSIEPHLCDKYEMVDGKTMRMYINGDANWTDGEPVTAEDFVWTAQAMSNKTISAPRSFIMKYLEGTDDSGIETADQSVKVTAVDEKTVDFYFKEEIDPEMFIQMFNLNFLALPSHCFEGVAFADVNASDFWQNPIGNGPCIYKSMVQDERIEFTANKDYYMGTPDFENFVIRIVPAENLLAGLMNGEIDIVAGGSNNLPTADWELAQAQENLVCEAAVGPGYYNLCINQQRDYLTPEVCQAMEMAIDKQAISDAIFAGQAEVANSWLPKASKYYNSAVESMNQYDPEAAKKLLEESGWDFDRELHLLGNSNAQRIPIIEMIQQNLEDIGMKVNLETADTATCVSKLSGGEVDVGIMGTAGTLDPDNAAINFTVGGPFCFANITDQTWNDAVNAGAAAPTFEERKAIYDDLQVRIKEEVPYIYLYFSPEFVAYNKRLSNVDVTDFFQLQYSVWEWEVED</sequence>
<dbReference type="InterPro" id="IPR039424">
    <property type="entry name" value="SBP_5"/>
</dbReference>
<evidence type="ECO:0000313" key="7">
    <source>
        <dbReference type="EMBL" id="HIR92670.1"/>
    </source>
</evidence>
<dbReference type="PANTHER" id="PTHR30290:SF9">
    <property type="entry name" value="OLIGOPEPTIDE-BINDING PROTEIN APPA"/>
    <property type="match status" value="1"/>
</dbReference>
<dbReference type="Pfam" id="PF00496">
    <property type="entry name" value="SBP_bac_5"/>
    <property type="match status" value="1"/>
</dbReference>
<feature type="chain" id="PRO_5039176611" evidence="5">
    <location>
        <begin position="27"/>
        <end position="556"/>
    </location>
</feature>
<dbReference type="Gene3D" id="3.90.76.10">
    <property type="entry name" value="Dipeptide-binding Protein, Domain 1"/>
    <property type="match status" value="1"/>
</dbReference>
<evidence type="ECO:0000256" key="3">
    <source>
        <dbReference type="ARBA" id="ARBA00022729"/>
    </source>
</evidence>
<dbReference type="EMBL" id="DVHU01000040">
    <property type="protein sequence ID" value="HIR92670.1"/>
    <property type="molecule type" value="Genomic_DNA"/>
</dbReference>
<evidence type="ECO:0000256" key="4">
    <source>
        <dbReference type="SAM" id="MobiDB-lite"/>
    </source>
</evidence>
<keyword evidence="2" id="KW-0813">Transport</keyword>
<keyword evidence="3 5" id="KW-0732">Signal</keyword>
<protein>
    <submittedName>
        <fullName evidence="7">ABC transporter substrate-binding protein</fullName>
    </submittedName>
</protein>